<reference evidence="1" key="1">
    <citation type="submission" date="2015-07" db="EMBL/GenBank/DDBJ databases">
        <title>Draft Genome Sequences of Anaerolinea thermolimosa IMO-1, Bellilinea caldifistulae GOMI-1, Leptolinea tardivitalis YMTK-2, Levilinea saccharolytica KIBI-1,Longilinea arvoryzae KOME-1, Previously Described as Members of the Anaerolineaceae (Chloroflexi).</title>
        <authorList>
            <person name="Sekiguchi Y."/>
            <person name="Ohashi A."/>
            <person name="Matsuura N."/>
            <person name="Tourlousse M.D."/>
        </authorList>
    </citation>
    <scope>NUCLEOTIDE SEQUENCE [LARGE SCALE GENOMIC DNA]</scope>
    <source>
        <strain evidence="1">KOME-1</strain>
    </source>
</reference>
<accession>A0A0S7BGH8</accession>
<protein>
    <submittedName>
        <fullName evidence="1">Uncharacterized protein</fullName>
    </submittedName>
</protein>
<organism evidence="1">
    <name type="scientific">Longilinea arvoryzae</name>
    <dbReference type="NCBI Taxonomy" id="360412"/>
    <lineage>
        <taxon>Bacteria</taxon>
        <taxon>Bacillati</taxon>
        <taxon>Chloroflexota</taxon>
        <taxon>Anaerolineae</taxon>
        <taxon>Anaerolineales</taxon>
        <taxon>Anaerolineaceae</taxon>
        <taxon>Longilinea</taxon>
    </lineage>
</organism>
<dbReference type="STRING" id="360412.LARV_01361"/>
<evidence type="ECO:0000313" key="2">
    <source>
        <dbReference type="Proteomes" id="UP000055060"/>
    </source>
</evidence>
<dbReference type="AlphaFoldDB" id="A0A0S7BGH8"/>
<sequence length="39" mass="4577">MANKVNTKKVKRLPKGQRTHVRRLKQEAMKEGRVYKPAT</sequence>
<dbReference type="Proteomes" id="UP000055060">
    <property type="component" value="Unassembled WGS sequence"/>
</dbReference>
<proteinExistence type="predicted"/>
<keyword evidence="2" id="KW-1185">Reference proteome</keyword>
<name>A0A0S7BGH8_9CHLR</name>
<evidence type="ECO:0000313" key="1">
    <source>
        <dbReference type="EMBL" id="GAP13606.1"/>
    </source>
</evidence>
<dbReference type="EMBL" id="DF967972">
    <property type="protein sequence ID" value="GAP13606.1"/>
    <property type="molecule type" value="Genomic_DNA"/>
</dbReference>
<gene>
    <name evidence="1" type="ORF">LARV_01361</name>
</gene>